<dbReference type="RefSeq" id="WP_339600255.1">
    <property type="nucleotide sequence ID" value="NZ_JBBHLC010000075.1"/>
</dbReference>
<keyword evidence="2" id="KW-1185">Reference proteome</keyword>
<name>A0ABU8QXE9_9PSED</name>
<evidence type="ECO:0000313" key="2">
    <source>
        <dbReference type="Proteomes" id="UP001380290"/>
    </source>
</evidence>
<reference evidence="1 2" key="1">
    <citation type="submission" date="2024-02" db="EMBL/GenBank/DDBJ databases">
        <title>Identification of pathogenicity and growth-promoting function of Pseudomonas putida variant.</title>
        <authorList>
            <person name="Sun J."/>
        </authorList>
    </citation>
    <scope>NUCLEOTIDE SEQUENCE [LARGE SCALE GENOMIC DNA]</scope>
    <source>
        <strain evidence="1 2">A03</strain>
    </source>
</reference>
<comment type="caution">
    <text evidence="1">The sequence shown here is derived from an EMBL/GenBank/DDBJ whole genome shotgun (WGS) entry which is preliminary data.</text>
</comment>
<gene>
    <name evidence="1" type="ORF">V7S98_19255</name>
</gene>
<sequence>MFSDIGFYGLASPANTSSTLPVIAWICSSLRAISFALDGTGFAGIAGQARSHAAKFSLRQRSLEGLGGFLQGELDSGD</sequence>
<proteinExistence type="predicted"/>
<accession>A0ABU8QXE9</accession>
<dbReference type="Proteomes" id="UP001380290">
    <property type="component" value="Unassembled WGS sequence"/>
</dbReference>
<organism evidence="1 2">
    <name type="scientific">Pseudomonas farsensis</name>
    <dbReference type="NCBI Taxonomy" id="2745492"/>
    <lineage>
        <taxon>Bacteria</taxon>
        <taxon>Pseudomonadati</taxon>
        <taxon>Pseudomonadota</taxon>
        <taxon>Gammaproteobacteria</taxon>
        <taxon>Pseudomonadales</taxon>
        <taxon>Pseudomonadaceae</taxon>
        <taxon>Pseudomonas</taxon>
    </lineage>
</organism>
<protein>
    <submittedName>
        <fullName evidence="1">Uncharacterized protein</fullName>
    </submittedName>
</protein>
<evidence type="ECO:0000313" key="1">
    <source>
        <dbReference type="EMBL" id="MEJ5865353.1"/>
    </source>
</evidence>
<dbReference type="EMBL" id="JBBHLC010000075">
    <property type="protein sequence ID" value="MEJ5865353.1"/>
    <property type="molecule type" value="Genomic_DNA"/>
</dbReference>